<evidence type="ECO:0008006" key="2">
    <source>
        <dbReference type="Google" id="ProtNLM"/>
    </source>
</evidence>
<accession>A0A7S4JNF8</accession>
<protein>
    <recommendedName>
        <fullName evidence="2">AB hydrolase-1 domain-containing protein</fullName>
    </recommendedName>
</protein>
<proteinExistence type="predicted"/>
<organism evidence="1">
    <name type="scientific">Odontella aurita</name>
    <dbReference type="NCBI Taxonomy" id="265563"/>
    <lineage>
        <taxon>Eukaryota</taxon>
        <taxon>Sar</taxon>
        <taxon>Stramenopiles</taxon>
        <taxon>Ochrophyta</taxon>
        <taxon>Bacillariophyta</taxon>
        <taxon>Mediophyceae</taxon>
        <taxon>Biddulphiophycidae</taxon>
        <taxon>Eupodiscales</taxon>
        <taxon>Odontellaceae</taxon>
        <taxon>Odontella</taxon>
    </lineage>
</organism>
<dbReference type="AlphaFoldDB" id="A0A7S4JNF8"/>
<dbReference type="InterPro" id="IPR029058">
    <property type="entry name" value="AB_hydrolase_fold"/>
</dbReference>
<sequence length="211" mass="23828">MDHLGIDKCVTVGSLMGCYMALSLASRYPERVVGVVLTNLYYFPEAAREKAAKRQLMLDEESQSTKKSATTAINDPWKLEEDGSHISKIWETRKSWGVEICTRATYDEFTYNLKRRQRYARGISIQDGKSFDLKGTSQNVVCPVLCIQGGEATQFFDKIGYDMTGQFQEALLNFEKSTPRVEVISGHLCVVNESADEWHSLVANFIESLEC</sequence>
<dbReference type="EMBL" id="HBKQ01044585">
    <property type="protein sequence ID" value="CAE2268891.1"/>
    <property type="molecule type" value="Transcribed_RNA"/>
</dbReference>
<name>A0A7S4JNF8_9STRA</name>
<evidence type="ECO:0000313" key="1">
    <source>
        <dbReference type="EMBL" id="CAE2268891.1"/>
    </source>
</evidence>
<gene>
    <name evidence="1" type="ORF">OAUR00152_LOCUS30722</name>
</gene>
<reference evidence="1" key="1">
    <citation type="submission" date="2021-01" db="EMBL/GenBank/DDBJ databases">
        <authorList>
            <person name="Corre E."/>
            <person name="Pelletier E."/>
            <person name="Niang G."/>
            <person name="Scheremetjew M."/>
            <person name="Finn R."/>
            <person name="Kale V."/>
            <person name="Holt S."/>
            <person name="Cochrane G."/>
            <person name="Meng A."/>
            <person name="Brown T."/>
            <person name="Cohen L."/>
        </authorList>
    </citation>
    <scope>NUCLEOTIDE SEQUENCE</scope>
    <source>
        <strain evidence="1">Isolate 1302-5</strain>
    </source>
</reference>
<dbReference type="Gene3D" id="3.40.50.1820">
    <property type="entry name" value="alpha/beta hydrolase"/>
    <property type="match status" value="1"/>
</dbReference>
<dbReference type="SUPFAM" id="SSF53474">
    <property type="entry name" value="alpha/beta-Hydrolases"/>
    <property type="match status" value="1"/>
</dbReference>